<dbReference type="InterPro" id="IPR022496">
    <property type="entry name" value="T6A_TsaB"/>
</dbReference>
<accession>A0A932GMV6</accession>
<dbReference type="InterPro" id="IPR000905">
    <property type="entry name" value="Gcp-like_dom"/>
</dbReference>
<dbReference type="Proteomes" id="UP000741360">
    <property type="component" value="Unassembled WGS sequence"/>
</dbReference>
<dbReference type="PANTHER" id="PTHR11735">
    <property type="entry name" value="TRNA N6-ADENOSINE THREONYLCARBAMOYLTRANSFERASE"/>
    <property type="match status" value="1"/>
</dbReference>
<reference evidence="2" key="1">
    <citation type="submission" date="2020-07" db="EMBL/GenBank/DDBJ databases">
        <title>Huge and variable diversity of episymbiotic CPR bacteria and DPANN archaea in groundwater ecosystems.</title>
        <authorList>
            <person name="He C.Y."/>
            <person name="Keren R."/>
            <person name="Whittaker M."/>
            <person name="Farag I.F."/>
            <person name="Doudna J."/>
            <person name="Cate J.H.D."/>
            <person name="Banfield J.F."/>
        </authorList>
    </citation>
    <scope>NUCLEOTIDE SEQUENCE</scope>
    <source>
        <strain evidence="2">NC_groundwater_717_Ag_S-0.2um_59_8</strain>
    </source>
</reference>
<dbReference type="SUPFAM" id="SSF53067">
    <property type="entry name" value="Actin-like ATPase domain"/>
    <property type="match status" value="2"/>
</dbReference>
<gene>
    <name evidence="2" type="primary">tsaB</name>
    <name evidence="2" type="ORF">HYY65_02005</name>
</gene>
<dbReference type="GO" id="GO:0002949">
    <property type="term" value="P:tRNA threonylcarbamoyladenosine modification"/>
    <property type="evidence" value="ECO:0007669"/>
    <property type="project" value="InterPro"/>
</dbReference>
<evidence type="ECO:0000259" key="1">
    <source>
        <dbReference type="Pfam" id="PF00814"/>
    </source>
</evidence>
<dbReference type="NCBIfam" id="TIGR03725">
    <property type="entry name" value="T6A_YeaZ"/>
    <property type="match status" value="1"/>
</dbReference>
<comment type="caution">
    <text evidence="2">The sequence shown here is derived from an EMBL/GenBank/DDBJ whole genome shotgun (WGS) entry which is preliminary data.</text>
</comment>
<protein>
    <submittedName>
        <fullName evidence="2">tRNA (Adenosine(37)-N6)-threonylcarbamoyltransferase complex dimerization subunit type 1 TsaB</fullName>
    </submittedName>
</protein>
<dbReference type="InterPro" id="IPR043129">
    <property type="entry name" value="ATPase_NBD"/>
</dbReference>
<dbReference type="PANTHER" id="PTHR11735:SF11">
    <property type="entry name" value="TRNA THREONYLCARBAMOYLADENOSINE BIOSYNTHESIS PROTEIN TSAB"/>
    <property type="match status" value="1"/>
</dbReference>
<dbReference type="Pfam" id="PF00814">
    <property type="entry name" value="TsaD"/>
    <property type="match status" value="1"/>
</dbReference>
<dbReference type="CDD" id="cd24032">
    <property type="entry name" value="ASKHA_NBD_TsaB"/>
    <property type="match status" value="1"/>
</dbReference>
<evidence type="ECO:0000313" key="3">
    <source>
        <dbReference type="Proteomes" id="UP000741360"/>
    </source>
</evidence>
<organism evidence="2 3">
    <name type="scientific">Tectimicrobiota bacterium</name>
    <dbReference type="NCBI Taxonomy" id="2528274"/>
    <lineage>
        <taxon>Bacteria</taxon>
        <taxon>Pseudomonadati</taxon>
        <taxon>Nitrospinota/Tectimicrobiota group</taxon>
        <taxon>Candidatus Tectimicrobiota</taxon>
    </lineage>
</organism>
<sequence>MSVDTSTLQGSVALAQDGRVVSERRVGSSSSHARTLLTIIDGVLTSQSLKPRDLGALVATAGPGSFTGLRIGISTVKGLAYGLGIPAVGVPTLDAMASRMDHPDLQLCPLLDARKSEVYCGFYRCQGERIEKVTEAMVLPPAKLCPMICEPTLFFGEGARVYGTFLMKELGEKARFRGEEGLDSVAVAAARIGWQSLSGAGEASPPPKLELLYVRPSEAELQRQSRGEKGGPDARC</sequence>
<evidence type="ECO:0000313" key="2">
    <source>
        <dbReference type="EMBL" id="MBI3013849.1"/>
    </source>
</evidence>
<dbReference type="EMBL" id="JACPSX010000034">
    <property type="protein sequence ID" value="MBI3013849.1"/>
    <property type="molecule type" value="Genomic_DNA"/>
</dbReference>
<feature type="domain" description="Gcp-like" evidence="1">
    <location>
        <begin position="29"/>
        <end position="145"/>
    </location>
</feature>
<dbReference type="AlphaFoldDB" id="A0A932GMV6"/>
<name>A0A932GMV6_UNCTE</name>
<proteinExistence type="predicted"/>
<dbReference type="GO" id="GO:0005829">
    <property type="term" value="C:cytosol"/>
    <property type="evidence" value="ECO:0007669"/>
    <property type="project" value="TreeGrafter"/>
</dbReference>
<dbReference type="Gene3D" id="3.30.420.40">
    <property type="match status" value="2"/>
</dbReference>